<name>A0ABN2N3A1_9MICO</name>
<gene>
    <name evidence="1" type="ORF">GCM10009751_03930</name>
</gene>
<reference evidence="1 2" key="1">
    <citation type="journal article" date="2019" name="Int. J. Syst. Evol. Microbiol.">
        <title>The Global Catalogue of Microorganisms (GCM) 10K type strain sequencing project: providing services to taxonomists for standard genome sequencing and annotation.</title>
        <authorList>
            <consortium name="The Broad Institute Genomics Platform"/>
            <consortium name="The Broad Institute Genome Sequencing Center for Infectious Disease"/>
            <person name="Wu L."/>
            <person name="Ma J."/>
        </authorList>
    </citation>
    <scope>NUCLEOTIDE SEQUENCE [LARGE SCALE GENOMIC DNA]</scope>
    <source>
        <strain evidence="1 2">JCM 14326</strain>
    </source>
</reference>
<sequence length="110" mass="12107">MARLGGMNTETGFEFHEVIDSFARLDSIALRVEQDVLEIRTGQGDPTRIDGLTVYVTMSDARAAQRLVTRHRMVPGQQSALALSRTWCAWLPDASHLLPVSVRLTLVTGG</sequence>
<proteinExistence type="predicted"/>
<accession>A0ABN2N3A1</accession>
<evidence type="ECO:0000313" key="2">
    <source>
        <dbReference type="Proteomes" id="UP001501094"/>
    </source>
</evidence>
<keyword evidence="2" id="KW-1185">Reference proteome</keyword>
<dbReference type="Proteomes" id="UP001501094">
    <property type="component" value="Unassembled WGS sequence"/>
</dbReference>
<evidence type="ECO:0000313" key="1">
    <source>
        <dbReference type="EMBL" id="GAA1850713.1"/>
    </source>
</evidence>
<protein>
    <submittedName>
        <fullName evidence="1">Uncharacterized protein</fullName>
    </submittedName>
</protein>
<organism evidence="1 2">
    <name type="scientific">Myceligenerans crystallogenes</name>
    <dbReference type="NCBI Taxonomy" id="316335"/>
    <lineage>
        <taxon>Bacteria</taxon>
        <taxon>Bacillati</taxon>
        <taxon>Actinomycetota</taxon>
        <taxon>Actinomycetes</taxon>
        <taxon>Micrococcales</taxon>
        <taxon>Promicromonosporaceae</taxon>
        <taxon>Myceligenerans</taxon>
    </lineage>
</organism>
<comment type="caution">
    <text evidence="1">The sequence shown here is derived from an EMBL/GenBank/DDBJ whole genome shotgun (WGS) entry which is preliminary data.</text>
</comment>
<dbReference type="EMBL" id="BAAANL010000001">
    <property type="protein sequence ID" value="GAA1850713.1"/>
    <property type="molecule type" value="Genomic_DNA"/>
</dbReference>